<reference evidence="1" key="1">
    <citation type="journal article" date="2021" name="Proc. Natl. Acad. Sci. U.S.A.">
        <title>A Catalog of Tens of Thousands of Viruses from Human Metagenomes Reveals Hidden Associations with Chronic Diseases.</title>
        <authorList>
            <person name="Tisza M.J."/>
            <person name="Buck C.B."/>
        </authorList>
    </citation>
    <scope>NUCLEOTIDE SEQUENCE</scope>
    <source>
        <strain evidence="1">CtkBO7</strain>
    </source>
</reference>
<evidence type="ECO:0000313" key="1">
    <source>
        <dbReference type="EMBL" id="DAD90929.1"/>
    </source>
</evidence>
<dbReference type="InterPro" id="IPR022595">
    <property type="entry name" value="Enc34_ssDNA-bd"/>
</dbReference>
<dbReference type="Pfam" id="PF10991">
    <property type="entry name" value="Enc34_ssDNA-bd"/>
    <property type="match status" value="1"/>
</dbReference>
<organism evidence="1">
    <name type="scientific">Siphoviridae sp. ctkBO7</name>
    <dbReference type="NCBI Taxonomy" id="2826441"/>
    <lineage>
        <taxon>Viruses</taxon>
        <taxon>Duplodnaviria</taxon>
        <taxon>Heunggongvirae</taxon>
        <taxon>Uroviricota</taxon>
        <taxon>Caudoviricetes</taxon>
    </lineage>
</organism>
<dbReference type="SUPFAM" id="SSF50249">
    <property type="entry name" value="Nucleic acid-binding proteins"/>
    <property type="match status" value="1"/>
</dbReference>
<protein>
    <submittedName>
        <fullName evidence="1">DNA helix destabilizing protein</fullName>
    </submittedName>
</protein>
<dbReference type="Gene3D" id="2.40.50.140">
    <property type="entry name" value="Nucleic acid-binding proteins"/>
    <property type="match status" value="1"/>
</dbReference>
<proteinExistence type="predicted"/>
<sequence>MFTPKATEVLLKNVRLSYVHIMEPYTGVNQSKPKYSTTILLPKSDAAQKQAIDAAIAAAIEEGRQKFGAKSVPAKPKQPVWDGDGYTQNGKEFGPEAKGHWSFTAWQDAKYKVEVVDMSGNPITDHTQVYSGMYANVLVNFYYYDNQSQGVGCSLGPVQKVRDGESLGGAPISAASVFGAPQGSAANVYGGAGAAPQVNPITGQPM</sequence>
<dbReference type="InterPro" id="IPR012340">
    <property type="entry name" value="NA-bd_OB-fold"/>
</dbReference>
<accession>A0A8S5N8C9</accession>
<name>A0A8S5N8C9_9CAUD</name>
<dbReference type="EMBL" id="BK015098">
    <property type="protein sequence ID" value="DAD90929.1"/>
    <property type="molecule type" value="Genomic_DNA"/>
</dbReference>